<evidence type="ECO:0000259" key="4">
    <source>
        <dbReference type="PROSITE" id="PS50081"/>
    </source>
</evidence>
<evidence type="ECO:0000256" key="2">
    <source>
        <dbReference type="ARBA" id="ARBA00022833"/>
    </source>
</evidence>
<dbReference type="EMBL" id="CAVNYO010000419">
    <property type="protein sequence ID" value="CAK5277406.1"/>
    <property type="molecule type" value="Genomic_DNA"/>
</dbReference>
<protein>
    <recommendedName>
        <fullName evidence="4">Phorbol-ester/DAG-type domain-containing protein</fullName>
    </recommendedName>
</protein>
<gene>
    <name evidence="5" type="ORF">MYCIT1_LOCUS26414</name>
</gene>
<feature type="region of interest" description="Disordered" evidence="3">
    <location>
        <begin position="21"/>
        <end position="77"/>
    </location>
</feature>
<feature type="region of interest" description="Disordered" evidence="3">
    <location>
        <begin position="194"/>
        <end position="230"/>
    </location>
</feature>
<dbReference type="InterPro" id="IPR016024">
    <property type="entry name" value="ARM-type_fold"/>
</dbReference>
<dbReference type="Proteomes" id="UP001295794">
    <property type="component" value="Unassembled WGS sequence"/>
</dbReference>
<comment type="caution">
    <text evidence="5">The sequence shown here is derived from an EMBL/GenBank/DDBJ whole genome shotgun (WGS) entry which is preliminary data.</text>
</comment>
<dbReference type="PROSITE" id="PS50081">
    <property type="entry name" value="ZF_DAG_PE_2"/>
    <property type="match status" value="1"/>
</dbReference>
<dbReference type="GO" id="GO:0046872">
    <property type="term" value="F:metal ion binding"/>
    <property type="evidence" value="ECO:0007669"/>
    <property type="project" value="UniProtKB-KW"/>
</dbReference>
<keyword evidence="2" id="KW-0862">Zinc</keyword>
<name>A0AAD2Q562_9AGAR</name>
<dbReference type="InterPro" id="IPR002219">
    <property type="entry name" value="PKC_DAG/PE"/>
</dbReference>
<proteinExistence type="predicted"/>
<keyword evidence="1" id="KW-0479">Metal-binding</keyword>
<evidence type="ECO:0000313" key="6">
    <source>
        <dbReference type="Proteomes" id="UP001295794"/>
    </source>
</evidence>
<dbReference type="SUPFAM" id="SSF57889">
    <property type="entry name" value="Cysteine-rich domain"/>
    <property type="match status" value="1"/>
</dbReference>
<sequence>VACLTNYIYVIKLRQPSLDETRPEMATRPPAIRTDLDPRLSIELNPPSPTVPTTPTTPLPSFTVEPSSITEKLRSSKNRIRQESRKLLALVLVQLQERTLPPPLYDTFTTTYDGAGSHSFAAIAQTVRVAVKKRTGLSEISSPTLNNSDEEEEEDDMTFSTDATLDLLTQLRDVLIISAAQGWQIFDEGSAAEMPAQQNKSPFRISRSRNSLQPGRRSRSPSPAHPNAPPHLLEQCVSVLASIILEDCRFRMHLPRPSRPPNSLQAMVLDVGQFLIHTHRHDSKIVADLSLALIPAFSSFPSEMHIRLLSFFEEGIFRHLLDDLQRARGMRNEAGRDEVHAIPGAISITVAAYEDSPTENGPYGWAPWSSATATDKCTVSASAPGQSQVVTRLAALISPLLATVLEFVDANSERLDVVHRFYRLMDLIVSAKPDAYMDVLEVAAYHPQARRSALALLFRFWPKALGHLVIARPLDPQSSPHLHVHQFLPWRYDGQLVPCHSCAASVEGFGLQCPFCLCSVHFGCHDDPGGSLVLPYSPDENVQRLASFRFSTVLDDRWHLRPRRTGGHSWRLVNMFTMCLCCVCRKPLWGCSRQGLHCGLCFQFVHSTCVLPDHTCFGKGTTHSPESISIEWAMLRASCKEHYPSVLSLTEQELSSKSYEEICILSGMLWAQLQIMTNGVSSGSIEILQKGKSAAHAKGHKVDDFELHHVLRWCEGLLASDLLRQSISMGDYLELSKQPRSVHGLLYDWTHLTFIASTIKSPYPIPITSSTFLNVSGEEPASESQHPFEMAPLGHMRDILGYEFLVHSDVAAQFLLSHLQDLGFFTALNPAEAFVDVDQANSDSMCVFPIPLGMDISSQVETLYSAIEACLADLDLSVNETGFLLLLRKLWPNGMATDYSLKRLLRAVVTWIVAEKEVLATILRDYLTKGRPLPGVRLPTDSVTWASSRSGRMAPANGGNNGGDYLAARRALQSRYVLKWLSELYRLDPELYGTLVYEVCCEIIEAQSHTSPALTAEEQKLRDATSLDGILGSIQQFVEVVSDDGETLVFESLFLRWLERVSDTGLYMMPMPTLLRLFPRDADLSQRHSTYGDLANLAQMSAQTDPWRVVVDTASQSRDGFLRSIEWLCCFARSGVEISAAVFERFSSLAPLFHASLEESTLLVEAIMAATWLRPASRERLQAVIASLHTLLLPRLVEDLAARLAVPQILEFIRKSLGTCLLLYGSHRETIVDLGLIKGSEVDSLPSRRKVNGRGEPQTDPIVIHAEIVHALETYLTTATVEEVPCLIAKYLNLFLHDTPFLQSYEVDNFILRNARFLTECAWKFYEIQRHDISSVRTSFFLRVVVVDSQPLQQLLHEWLLPTAQWQQRLLAVTRLFRVVMDVTSPLFNIDGRQWRSSVIEVFYRFFSALWVDEKEEIRVVVDTFTSSLLPPHFDAISHCWTEALAISPIAERVKLVSFLIQLRPHFPSWKVLTWEVIIEIGLSEDEFDHKNDTVRSATHLSLYGLASSRDEVGVQSFNTDPDMSILRGTTLLLSLRMISDGVPIDPFQIQKIKVALVKAIGFADVSVAPSTSGQNIVVYFGDSQHIPENFLPCVNELFMLLDAPHPLEHNDASFLVGSAFADVILNLICTGDLMSLPVLTLKSLVESLGVTLYKHNFDHRRLKHLQPSLRRAVLRVLELMLDDVSYEIRQLCLSATQAFIKRWPAYTGSIVYTSVEQACKLIAMQPHSPQDALVGQAKAFVGSTLTMYASNGFVATLFKRRLDPNLFTIVKDITDAKARQAVGETLRETLLRDTLPRIAENDAATIQTMMGNVLTFMEVVHHQNYSADLMAFVGQQIVIIARRFMELSAEGAALETGPLFMIPALVIQHNKSNSRETVLAVDSILRVLLQRVNVEFDSLSRLIHVTASMYRKTQPGEASPVVFAVFEALSDVLRFKARASPLSLKSMIEVVASPDQPGLMSFANTHTNHFMSMAEFAFPFLQNYTWTDPRSDNDFYACLAVAKLVVQAAALNSSIYGRLSDSTERAGRQNLSVRTWNITLLAILLENSTTAIGPVFGMFSAFSTLHNSTLRAYSTLATNVDEATTDINHAYIALKLWLLLIHKTSAESNASALMVWNELWPPFERLIGVLEGNLGMGMSLTIASMTWSTIADIFIFLRCLRTPAALEIQPQVSILNRLKTIGGQDSSMSKVTRALKFLSEPPPDIGTDALVHQTVKDFIAAEKVRLLESVRAGQGR</sequence>
<feature type="domain" description="Phorbol-ester/DAG-type" evidence="4">
    <location>
        <begin position="567"/>
        <end position="616"/>
    </location>
</feature>
<dbReference type="SUPFAM" id="SSF48371">
    <property type="entry name" value="ARM repeat"/>
    <property type="match status" value="1"/>
</dbReference>
<organism evidence="5 6">
    <name type="scientific">Mycena citricolor</name>
    <dbReference type="NCBI Taxonomy" id="2018698"/>
    <lineage>
        <taxon>Eukaryota</taxon>
        <taxon>Fungi</taxon>
        <taxon>Dikarya</taxon>
        <taxon>Basidiomycota</taxon>
        <taxon>Agaricomycotina</taxon>
        <taxon>Agaricomycetes</taxon>
        <taxon>Agaricomycetidae</taxon>
        <taxon>Agaricales</taxon>
        <taxon>Marasmiineae</taxon>
        <taxon>Mycenaceae</taxon>
        <taxon>Mycena</taxon>
    </lineage>
</organism>
<evidence type="ECO:0000313" key="5">
    <source>
        <dbReference type="EMBL" id="CAK5277406.1"/>
    </source>
</evidence>
<evidence type="ECO:0000256" key="3">
    <source>
        <dbReference type="SAM" id="MobiDB-lite"/>
    </source>
</evidence>
<keyword evidence="6" id="KW-1185">Reference proteome</keyword>
<feature type="non-terminal residue" evidence="5">
    <location>
        <position position="1"/>
    </location>
</feature>
<dbReference type="PROSITE" id="PS00479">
    <property type="entry name" value="ZF_DAG_PE_1"/>
    <property type="match status" value="1"/>
</dbReference>
<evidence type="ECO:0000256" key="1">
    <source>
        <dbReference type="ARBA" id="ARBA00022723"/>
    </source>
</evidence>
<feature type="compositionally biased region" description="Pro residues" evidence="3">
    <location>
        <begin position="46"/>
        <end position="58"/>
    </location>
</feature>
<reference evidence="5" key="1">
    <citation type="submission" date="2023-11" db="EMBL/GenBank/DDBJ databases">
        <authorList>
            <person name="De Vega J J."/>
            <person name="De Vega J J."/>
        </authorList>
    </citation>
    <scope>NUCLEOTIDE SEQUENCE</scope>
</reference>
<dbReference type="InterPro" id="IPR046349">
    <property type="entry name" value="C1-like_sf"/>
</dbReference>
<dbReference type="CDD" id="cd00029">
    <property type="entry name" value="C1"/>
    <property type="match status" value="1"/>
</dbReference>
<accession>A0AAD2Q562</accession>